<evidence type="ECO:0000256" key="6">
    <source>
        <dbReference type="ARBA" id="ARBA00022989"/>
    </source>
</evidence>
<comment type="similarity">
    <text evidence="2 10">Belongs to the mitochondrial carrier (TC 2.A.29) family.</text>
</comment>
<evidence type="ECO:0000313" key="14">
    <source>
        <dbReference type="Proteomes" id="UP000193560"/>
    </source>
</evidence>
<dbReference type="GO" id="GO:0031966">
    <property type="term" value="C:mitochondrial membrane"/>
    <property type="evidence" value="ECO:0007669"/>
    <property type="project" value="UniProtKB-SubCell"/>
</dbReference>
<feature type="repeat" description="Solcar" evidence="9">
    <location>
        <begin position="336"/>
        <end position="424"/>
    </location>
</feature>
<dbReference type="GO" id="GO:0022857">
    <property type="term" value="F:transmembrane transporter activity"/>
    <property type="evidence" value="ECO:0007669"/>
    <property type="project" value="TreeGrafter"/>
</dbReference>
<keyword evidence="7" id="KW-0496">Mitochondrion</keyword>
<keyword evidence="5" id="KW-0677">Repeat</keyword>
<keyword evidence="8 9" id="KW-0472">Membrane</keyword>
<keyword evidence="6 12" id="KW-1133">Transmembrane helix</keyword>
<feature type="transmembrane region" description="Helical" evidence="12">
    <location>
        <begin position="342"/>
        <end position="362"/>
    </location>
</feature>
<feature type="region of interest" description="Disordered" evidence="11">
    <location>
        <begin position="178"/>
        <end position="292"/>
    </location>
</feature>
<evidence type="ECO:0000256" key="4">
    <source>
        <dbReference type="ARBA" id="ARBA00022692"/>
    </source>
</evidence>
<feature type="compositionally biased region" description="Low complexity" evidence="11">
    <location>
        <begin position="236"/>
        <end position="287"/>
    </location>
</feature>
<proteinExistence type="inferred from homology"/>
<evidence type="ECO:0000256" key="8">
    <source>
        <dbReference type="ARBA" id="ARBA00023136"/>
    </source>
</evidence>
<evidence type="ECO:0000256" key="3">
    <source>
        <dbReference type="ARBA" id="ARBA00022448"/>
    </source>
</evidence>
<evidence type="ECO:0000256" key="12">
    <source>
        <dbReference type="SAM" id="Phobius"/>
    </source>
</evidence>
<sequence length="440" mass="47631">MASTKENDSCRRIHPLPYQTILEEILWANKTAISASSAAVVGVLAGYPFDSIKTRLQTQHYDSMATCVKQTYKEEGLGGFFRGIIPPLITVSVIKSISFSVYEGSKTFCKERYPFMNQDTLVSTMAVSTLGGFTSGAFIAVLSCPFELVKIQKQLEFLLQASSVSTGATVVRPLSETDLRSSNGLRSTVSRTVGAGLPISPMTSPGIPPLSTPSSTLPEPNYVSHSNKRIMPPSPSTTQSQQPSPSSTSVSTPLSASSIKSTDSTTSQNRRRSSSSTSSSSSCKASTNGRTSTSKGFLALYNGFGLHFLRDSVGTGVYFGGYETTKYLLTKKDTKSGPLTQFLAGGICGILCWLVVFPIDLVKTLKQKEVLSPTPHYRNARECIANIIRQKGYWGFYSGVSVTLLRAFPIHSLNFLVYEQTLLLVGRISHHDGDSHHVAL</sequence>
<evidence type="ECO:0000256" key="7">
    <source>
        <dbReference type="ARBA" id="ARBA00023128"/>
    </source>
</evidence>
<dbReference type="Proteomes" id="UP000193560">
    <property type="component" value="Unassembled WGS sequence"/>
</dbReference>
<evidence type="ECO:0000256" key="9">
    <source>
        <dbReference type="PROSITE-ProRule" id="PRU00282"/>
    </source>
</evidence>
<keyword evidence="4 9" id="KW-0812">Transmembrane</keyword>
<protein>
    <submittedName>
        <fullName evidence="13">Mitochondrial carrier domain-containing protein</fullName>
    </submittedName>
</protein>
<comment type="caution">
    <text evidence="13">The sequence shown here is derived from an EMBL/GenBank/DDBJ whole genome shotgun (WGS) entry which is preliminary data.</text>
</comment>
<comment type="subcellular location">
    <subcellularLocation>
        <location evidence="1">Mitochondrion membrane</location>
        <topology evidence="1">Multi-pass membrane protein</topology>
    </subcellularLocation>
</comment>
<dbReference type="OrthoDB" id="2382881at2759"/>
<dbReference type="AlphaFoldDB" id="A0A1X2ITB3"/>
<dbReference type="PANTHER" id="PTHR45624">
    <property type="entry name" value="MITOCHONDRIAL BASIC AMINO ACIDS TRANSPORTER-RELATED"/>
    <property type="match status" value="1"/>
</dbReference>
<evidence type="ECO:0000313" key="13">
    <source>
        <dbReference type="EMBL" id="ORZ22036.1"/>
    </source>
</evidence>
<keyword evidence="14" id="KW-1185">Reference proteome</keyword>
<evidence type="ECO:0000256" key="10">
    <source>
        <dbReference type="RuleBase" id="RU000488"/>
    </source>
</evidence>
<dbReference type="InterPro" id="IPR018108">
    <property type="entry name" value="MCP_transmembrane"/>
</dbReference>
<dbReference type="EMBL" id="MCGE01000004">
    <property type="protein sequence ID" value="ORZ22036.1"/>
    <property type="molecule type" value="Genomic_DNA"/>
</dbReference>
<feature type="compositionally biased region" description="Polar residues" evidence="11">
    <location>
        <begin position="180"/>
        <end position="191"/>
    </location>
</feature>
<dbReference type="InterPro" id="IPR023395">
    <property type="entry name" value="MCP_dom_sf"/>
</dbReference>
<keyword evidence="3 10" id="KW-0813">Transport</keyword>
<accession>A0A1X2ITB3</accession>
<evidence type="ECO:0000256" key="5">
    <source>
        <dbReference type="ARBA" id="ARBA00022737"/>
    </source>
</evidence>
<evidence type="ECO:0000256" key="11">
    <source>
        <dbReference type="SAM" id="MobiDB-lite"/>
    </source>
</evidence>
<dbReference type="STRING" id="90262.A0A1X2ITB3"/>
<dbReference type="Pfam" id="PF00153">
    <property type="entry name" value="Mito_carr"/>
    <property type="match status" value="3"/>
</dbReference>
<evidence type="ECO:0000256" key="1">
    <source>
        <dbReference type="ARBA" id="ARBA00004225"/>
    </source>
</evidence>
<dbReference type="Gene3D" id="1.50.40.10">
    <property type="entry name" value="Mitochondrial carrier domain"/>
    <property type="match status" value="2"/>
</dbReference>
<feature type="repeat" description="Solcar" evidence="9">
    <location>
        <begin position="29"/>
        <end position="108"/>
    </location>
</feature>
<evidence type="ECO:0000256" key="2">
    <source>
        <dbReference type="ARBA" id="ARBA00006375"/>
    </source>
</evidence>
<name>A0A1X2ITB3_9FUNG</name>
<organism evidence="13 14">
    <name type="scientific">Absidia repens</name>
    <dbReference type="NCBI Taxonomy" id="90262"/>
    <lineage>
        <taxon>Eukaryota</taxon>
        <taxon>Fungi</taxon>
        <taxon>Fungi incertae sedis</taxon>
        <taxon>Mucoromycota</taxon>
        <taxon>Mucoromycotina</taxon>
        <taxon>Mucoromycetes</taxon>
        <taxon>Mucorales</taxon>
        <taxon>Cunninghamellaceae</taxon>
        <taxon>Absidia</taxon>
    </lineage>
</organism>
<dbReference type="PANTHER" id="PTHR45624:SF9">
    <property type="entry name" value="CARRIER PROTEIN, PUTATIVE (AFU_ORTHOLOGUE AFUA_4G06390)-RELATED"/>
    <property type="match status" value="1"/>
</dbReference>
<reference evidence="13 14" key="1">
    <citation type="submission" date="2016-07" db="EMBL/GenBank/DDBJ databases">
        <title>Pervasive Adenine N6-methylation of Active Genes in Fungi.</title>
        <authorList>
            <consortium name="DOE Joint Genome Institute"/>
            <person name="Mondo S.J."/>
            <person name="Dannebaum R.O."/>
            <person name="Kuo R.C."/>
            <person name="Labutti K."/>
            <person name="Haridas S."/>
            <person name="Kuo A."/>
            <person name="Salamov A."/>
            <person name="Ahrendt S.R."/>
            <person name="Lipzen A."/>
            <person name="Sullivan W."/>
            <person name="Andreopoulos W.B."/>
            <person name="Clum A."/>
            <person name="Lindquist E."/>
            <person name="Daum C."/>
            <person name="Ramamoorthy G.K."/>
            <person name="Gryganskyi A."/>
            <person name="Culley D."/>
            <person name="Magnuson J.K."/>
            <person name="James T.Y."/>
            <person name="O'Malley M.A."/>
            <person name="Stajich J.E."/>
            <person name="Spatafora J.W."/>
            <person name="Visel A."/>
            <person name="Grigoriev I.V."/>
        </authorList>
    </citation>
    <scope>NUCLEOTIDE SEQUENCE [LARGE SCALE GENOMIC DNA]</scope>
    <source>
        <strain evidence="13 14">NRRL 1336</strain>
    </source>
</reference>
<dbReference type="SUPFAM" id="SSF103506">
    <property type="entry name" value="Mitochondrial carrier"/>
    <property type="match status" value="1"/>
</dbReference>
<dbReference type="InterPro" id="IPR050567">
    <property type="entry name" value="Mitochondrial_Carrier"/>
</dbReference>
<gene>
    <name evidence="13" type="ORF">BCR42DRAFT_405357</name>
</gene>
<dbReference type="PROSITE" id="PS50920">
    <property type="entry name" value="SOLCAR"/>
    <property type="match status" value="2"/>
</dbReference>